<sequence length="54" mass="6041">MKPNLKLKSRVNDRNNCRSQFKLTVSTSCAVFERAEVMPGALSKKGALRTEQNS</sequence>
<reference evidence="1 2" key="1">
    <citation type="submission" date="2013-09" db="EMBL/GenBank/DDBJ databases">
        <title>Corchorus capsularis genome sequencing.</title>
        <authorList>
            <person name="Alam M."/>
            <person name="Haque M.S."/>
            <person name="Islam M.S."/>
            <person name="Emdad E.M."/>
            <person name="Islam M.M."/>
            <person name="Ahmed B."/>
            <person name="Halim A."/>
            <person name="Hossen Q.M.M."/>
            <person name="Hossain M.Z."/>
            <person name="Ahmed R."/>
            <person name="Khan M.M."/>
            <person name="Islam R."/>
            <person name="Rashid M.M."/>
            <person name="Khan S.A."/>
            <person name="Rahman M.S."/>
            <person name="Alam M."/>
        </authorList>
    </citation>
    <scope>NUCLEOTIDE SEQUENCE [LARGE SCALE GENOMIC DNA]</scope>
    <source>
        <strain evidence="2">cv. CVL-1</strain>
        <tissue evidence="1">Whole seedling</tissue>
    </source>
</reference>
<organism evidence="1 2">
    <name type="scientific">Corchorus capsularis</name>
    <name type="common">Jute</name>
    <dbReference type="NCBI Taxonomy" id="210143"/>
    <lineage>
        <taxon>Eukaryota</taxon>
        <taxon>Viridiplantae</taxon>
        <taxon>Streptophyta</taxon>
        <taxon>Embryophyta</taxon>
        <taxon>Tracheophyta</taxon>
        <taxon>Spermatophyta</taxon>
        <taxon>Magnoliopsida</taxon>
        <taxon>eudicotyledons</taxon>
        <taxon>Gunneridae</taxon>
        <taxon>Pentapetalae</taxon>
        <taxon>rosids</taxon>
        <taxon>malvids</taxon>
        <taxon>Malvales</taxon>
        <taxon>Malvaceae</taxon>
        <taxon>Grewioideae</taxon>
        <taxon>Apeibeae</taxon>
        <taxon>Corchorus</taxon>
    </lineage>
</organism>
<name>A0A1R3IB11_COCAP</name>
<dbReference type="AlphaFoldDB" id="A0A1R3IB11"/>
<proteinExistence type="predicted"/>
<accession>A0A1R3IB11</accession>
<comment type="caution">
    <text evidence="1">The sequence shown here is derived from an EMBL/GenBank/DDBJ whole genome shotgun (WGS) entry which is preliminary data.</text>
</comment>
<evidence type="ECO:0000313" key="1">
    <source>
        <dbReference type="EMBL" id="OMO79767.1"/>
    </source>
</evidence>
<dbReference type="Gramene" id="OMO79767">
    <property type="protein sequence ID" value="OMO79767"/>
    <property type="gene ID" value="CCACVL1_13452"/>
</dbReference>
<dbReference type="EMBL" id="AWWV01010358">
    <property type="protein sequence ID" value="OMO79767.1"/>
    <property type="molecule type" value="Genomic_DNA"/>
</dbReference>
<keyword evidence="2" id="KW-1185">Reference proteome</keyword>
<dbReference type="Proteomes" id="UP000188268">
    <property type="component" value="Unassembled WGS sequence"/>
</dbReference>
<evidence type="ECO:0000313" key="2">
    <source>
        <dbReference type="Proteomes" id="UP000188268"/>
    </source>
</evidence>
<gene>
    <name evidence="1" type="ORF">CCACVL1_13452</name>
</gene>
<protein>
    <submittedName>
        <fullName evidence="1">Uncharacterized protein</fullName>
    </submittedName>
</protein>